<reference evidence="1" key="2">
    <citation type="journal article" date="2022" name="New Phytol.">
        <title>Evolutionary transition to the ectomycorrhizal habit in the genomes of a hyperdiverse lineage of mushroom-forming fungi.</title>
        <authorList>
            <person name="Looney B."/>
            <person name="Miyauchi S."/>
            <person name="Morin E."/>
            <person name="Drula E."/>
            <person name="Courty P.E."/>
            <person name="Kohler A."/>
            <person name="Kuo A."/>
            <person name="LaButti K."/>
            <person name="Pangilinan J."/>
            <person name="Lipzen A."/>
            <person name="Riley R."/>
            <person name="Andreopoulos W."/>
            <person name="He G."/>
            <person name="Johnson J."/>
            <person name="Nolan M."/>
            <person name="Tritt A."/>
            <person name="Barry K.W."/>
            <person name="Grigoriev I.V."/>
            <person name="Nagy L.G."/>
            <person name="Hibbett D."/>
            <person name="Henrissat B."/>
            <person name="Matheny P.B."/>
            <person name="Labbe J."/>
            <person name="Martin F.M."/>
        </authorList>
    </citation>
    <scope>NUCLEOTIDE SEQUENCE</scope>
    <source>
        <strain evidence="1">EC-137</strain>
    </source>
</reference>
<feature type="non-terminal residue" evidence="1">
    <location>
        <position position="325"/>
    </location>
</feature>
<keyword evidence="2" id="KW-1185">Reference proteome</keyword>
<gene>
    <name evidence="1" type="ORF">K488DRAFT_7446</name>
</gene>
<proteinExistence type="predicted"/>
<dbReference type="EMBL" id="MU273474">
    <property type="protein sequence ID" value="KAI0036248.1"/>
    <property type="molecule type" value="Genomic_DNA"/>
</dbReference>
<organism evidence="1 2">
    <name type="scientific">Vararia minispora EC-137</name>
    <dbReference type="NCBI Taxonomy" id="1314806"/>
    <lineage>
        <taxon>Eukaryota</taxon>
        <taxon>Fungi</taxon>
        <taxon>Dikarya</taxon>
        <taxon>Basidiomycota</taxon>
        <taxon>Agaricomycotina</taxon>
        <taxon>Agaricomycetes</taxon>
        <taxon>Russulales</taxon>
        <taxon>Lachnocladiaceae</taxon>
        <taxon>Vararia</taxon>
    </lineage>
</organism>
<comment type="caution">
    <text evidence="1">The sequence shown here is derived from an EMBL/GenBank/DDBJ whole genome shotgun (WGS) entry which is preliminary data.</text>
</comment>
<name>A0ACB8QXI2_9AGAM</name>
<sequence>HDLFALTESELNWRAAHDRLRALGYGLRERYSPDWVPSWRRAGHDDAWLEENDFLWSSFEDCVEHATTIDAVRLSDNTPVAVQLKPPSAESVRILRALASEHIASDPRNHACPLLDLRPLDDSGSVLVAVYPLARDWRMPPMTLVAEAITFIDQLLEGFAFLHEHNIAHRDIAARNIMMDPSPLFLNGTNPLRNLTRVPLSERPPTHTRLFPAPGHALRYWIIDFGLSTIFASRADRRPVIWEGGPCDFPECWEEKDGKRTPTAPYDAFKADVHSLGALLQRYFLPSLPALAPLVHAMTSPSPDARPDLDDCVRAFRAIGRGLST</sequence>
<reference evidence="1" key="1">
    <citation type="submission" date="2021-02" db="EMBL/GenBank/DDBJ databases">
        <authorList>
            <consortium name="DOE Joint Genome Institute"/>
            <person name="Ahrendt S."/>
            <person name="Looney B.P."/>
            <person name="Miyauchi S."/>
            <person name="Morin E."/>
            <person name="Drula E."/>
            <person name="Courty P.E."/>
            <person name="Chicoki N."/>
            <person name="Fauchery L."/>
            <person name="Kohler A."/>
            <person name="Kuo A."/>
            <person name="Labutti K."/>
            <person name="Pangilinan J."/>
            <person name="Lipzen A."/>
            <person name="Riley R."/>
            <person name="Andreopoulos W."/>
            <person name="He G."/>
            <person name="Johnson J."/>
            <person name="Barry K.W."/>
            <person name="Grigoriev I.V."/>
            <person name="Nagy L."/>
            <person name="Hibbett D."/>
            <person name="Henrissat B."/>
            <person name="Matheny P.B."/>
            <person name="Labbe J."/>
            <person name="Martin F."/>
        </authorList>
    </citation>
    <scope>NUCLEOTIDE SEQUENCE</scope>
    <source>
        <strain evidence="1">EC-137</strain>
    </source>
</reference>
<evidence type="ECO:0000313" key="2">
    <source>
        <dbReference type="Proteomes" id="UP000814128"/>
    </source>
</evidence>
<evidence type="ECO:0000313" key="1">
    <source>
        <dbReference type="EMBL" id="KAI0036248.1"/>
    </source>
</evidence>
<protein>
    <submittedName>
        <fullName evidence="1">Uncharacterized protein</fullName>
    </submittedName>
</protein>
<feature type="non-terminal residue" evidence="1">
    <location>
        <position position="1"/>
    </location>
</feature>
<dbReference type="Proteomes" id="UP000814128">
    <property type="component" value="Unassembled WGS sequence"/>
</dbReference>
<accession>A0ACB8QXI2</accession>